<dbReference type="OrthoDB" id="4239985at2"/>
<dbReference type="Proteomes" id="UP000308697">
    <property type="component" value="Unassembled WGS sequence"/>
</dbReference>
<dbReference type="AlphaFoldDB" id="A0A4U0NK43"/>
<evidence type="ECO:0000313" key="3">
    <source>
        <dbReference type="Proteomes" id="UP000308697"/>
    </source>
</evidence>
<evidence type="ECO:0008006" key="4">
    <source>
        <dbReference type="Google" id="ProtNLM"/>
    </source>
</evidence>
<reference evidence="2 3" key="1">
    <citation type="submission" date="2019-04" db="EMBL/GenBank/DDBJ databases">
        <title>Streptomyces piniterrae sp. nov., a heliquinomycin-producing actinomycete isolated from rhizosphere soil of Pinus yunnanensis.</title>
        <authorList>
            <person name="Zhuang X."/>
            <person name="Zhao J."/>
        </authorList>
    </citation>
    <scope>NUCLEOTIDE SEQUENCE [LARGE SCALE GENOMIC DNA]</scope>
    <source>
        <strain evidence="3">jys28</strain>
    </source>
</reference>
<evidence type="ECO:0000313" key="2">
    <source>
        <dbReference type="EMBL" id="TJZ54637.1"/>
    </source>
</evidence>
<protein>
    <recommendedName>
        <fullName evidence="4">DUF5134 domain-containing protein</fullName>
    </recommendedName>
</protein>
<feature type="transmembrane region" description="Helical" evidence="1">
    <location>
        <begin position="12"/>
        <end position="30"/>
    </location>
</feature>
<keyword evidence="1" id="KW-1133">Transmembrane helix</keyword>
<sequence>MSHVSAGGRLPGPGWLSVMFVLLAAMGVGLARRPRGFDVQVLVLGAAQLVLHVVFHAAGMAAAGPAAMPSGSLHHVAGPMHDHAGSMHHHVGLAHHHGGMVVDPVSGGGHHPTAAAMTLGHGAAVLITAVCLAYGDRLVRRLAAMVRPRLGFLQLSPLPPAAPQLLPGGPRVLVPRYGVLLARALPRRGPPPPRPA</sequence>
<feature type="transmembrane region" description="Helical" evidence="1">
    <location>
        <begin position="42"/>
        <end position="63"/>
    </location>
</feature>
<comment type="caution">
    <text evidence="2">The sequence shown here is derived from an EMBL/GenBank/DDBJ whole genome shotgun (WGS) entry which is preliminary data.</text>
</comment>
<evidence type="ECO:0000256" key="1">
    <source>
        <dbReference type="SAM" id="Phobius"/>
    </source>
</evidence>
<gene>
    <name evidence="2" type="ORF">FCH28_12665</name>
</gene>
<name>A0A4U0NK43_9ACTN</name>
<proteinExistence type="predicted"/>
<dbReference type="EMBL" id="SUMB01000004">
    <property type="protein sequence ID" value="TJZ54637.1"/>
    <property type="molecule type" value="Genomic_DNA"/>
</dbReference>
<organism evidence="2 3">
    <name type="scientific">Streptomyces piniterrae</name>
    <dbReference type="NCBI Taxonomy" id="2571125"/>
    <lineage>
        <taxon>Bacteria</taxon>
        <taxon>Bacillati</taxon>
        <taxon>Actinomycetota</taxon>
        <taxon>Actinomycetes</taxon>
        <taxon>Kitasatosporales</taxon>
        <taxon>Streptomycetaceae</taxon>
        <taxon>Streptomyces</taxon>
    </lineage>
</organism>
<keyword evidence="1" id="KW-0472">Membrane</keyword>
<feature type="transmembrane region" description="Helical" evidence="1">
    <location>
        <begin position="114"/>
        <end position="135"/>
    </location>
</feature>
<keyword evidence="3" id="KW-1185">Reference proteome</keyword>
<accession>A0A4U0NK43</accession>
<keyword evidence="1" id="KW-0812">Transmembrane</keyword>